<accession>A0A367CCD2</accession>
<dbReference type="AlphaFoldDB" id="A0A367CCD2"/>
<dbReference type="InterPro" id="IPR036291">
    <property type="entry name" value="NAD(P)-bd_dom_sf"/>
</dbReference>
<sequence>MAFENPTQERIFDYLKEAKTIAVIGLSNKEERTSYKIAQLLQDKGYRILPVNPVLAGQEVLGEKVFSRLSDIDEPIDIVDIFRRSEFLPEIAEEFLQTNAKVFWAQLGIQNEEAANILQKANHEDVVMDSCIKIEWNKMQEQNNG</sequence>
<dbReference type="SMART" id="SM00881">
    <property type="entry name" value="CoA_binding"/>
    <property type="match status" value="1"/>
</dbReference>
<comment type="caution">
    <text evidence="1">The sequence shown here is derived from an EMBL/GenBank/DDBJ whole genome shotgun (WGS) entry which is preliminary data.</text>
</comment>
<organism evidence="1 2">
    <name type="scientific">Enterococcus durans</name>
    <dbReference type="NCBI Taxonomy" id="53345"/>
    <lineage>
        <taxon>Bacteria</taxon>
        <taxon>Bacillati</taxon>
        <taxon>Bacillota</taxon>
        <taxon>Bacilli</taxon>
        <taxon>Lactobacillales</taxon>
        <taxon>Enterococcaceae</taxon>
        <taxon>Enterococcus</taxon>
    </lineage>
</organism>
<evidence type="ECO:0000313" key="2">
    <source>
        <dbReference type="Proteomes" id="UP000252797"/>
    </source>
</evidence>
<reference evidence="1 2" key="1">
    <citation type="submission" date="2015-06" db="EMBL/GenBank/DDBJ databases">
        <title>The Genome Sequence of Enterococcus durans 4EA1.</title>
        <authorList>
            <consortium name="The Broad Institute Genomics Platform"/>
            <consortium name="The Broad Institute Genome Sequencing Center for Infectious Disease"/>
            <person name="Earl A.M."/>
            <person name="Van Tyne D."/>
            <person name="Lebreton F."/>
            <person name="Saavedra J.T."/>
            <person name="Gilmore M.S."/>
            <person name="Manson Mcguire A."/>
            <person name="Clock S."/>
            <person name="Crupain M."/>
            <person name="Rangan U."/>
            <person name="Young S."/>
            <person name="Abouelleil A."/>
            <person name="Cao P."/>
            <person name="Chapman S.B."/>
            <person name="Griggs A."/>
            <person name="Priest M."/>
            <person name="Shea T."/>
            <person name="Wortman J."/>
            <person name="Nusbaum C."/>
            <person name="Birren B."/>
        </authorList>
    </citation>
    <scope>NUCLEOTIDE SEQUENCE [LARGE SCALE GENOMIC DNA]</scope>
    <source>
        <strain evidence="1 2">4EA1</strain>
    </source>
</reference>
<dbReference type="PANTHER" id="PTHR33303">
    <property type="entry name" value="CYTOPLASMIC PROTEIN-RELATED"/>
    <property type="match status" value="1"/>
</dbReference>
<dbReference type="EMBL" id="LEPB01000004">
    <property type="protein sequence ID" value="RCA10321.1"/>
    <property type="molecule type" value="Genomic_DNA"/>
</dbReference>
<dbReference type="PANTHER" id="PTHR33303:SF2">
    <property type="entry name" value="COA-BINDING DOMAIN-CONTAINING PROTEIN"/>
    <property type="match status" value="1"/>
</dbReference>
<proteinExistence type="predicted"/>
<dbReference type="Proteomes" id="UP000252797">
    <property type="component" value="Unassembled WGS sequence"/>
</dbReference>
<dbReference type="Pfam" id="PF13380">
    <property type="entry name" value="CoA_binding_2"/>
    <property type="match status" value="1"/>
</dbReference>
<protein>
    <submittedName>
        <fullName evidence="1">CoA-binding protein</fullName>
    </submittedName>
</protein>
<dbReference type="InterPro" id="IPR003781">
    <property type="entry name" value="CoA-bd"/>
</dbReference>
<dbReference type="STRING" id="53345.LIU_06610"/>
<dbReference type="RefSeq" id="WP_113845442.1">
    <property type="nucleotide sequence ID" value="NZ_JAANZI010000002.1"/>
</dbReference>
<name>A0A367CCD2_9ENTE</name>
<evidence type="ECO:0000313" key="1">
    <source>
        <dbReference type="EMBL" id="RCA10321.1"/>
    </source>
</evidence>
<dbReference type="Gene3D" id="3.40.50.720">
    <property type="entry name" value="NAD(P)-binding Rossmann-like Domain"/>
    <property type="match status" value="1"/>
</dbReference>
<dbReference type="SUPFAM" id="SSF51735">
    <property type="entry name" value="NAD(P)-binding Rossmann-fold domains"/>
    <property type="match status" value="1"/>
</dbReference>
<gene>
    <name evidence="1" type="ORF">EA71_01071</name>
</gene>